<dbReference type="Gene3D" id="3.40.33.10">
    <property type="entry name" value="CAP"/>
    <property type="match status" value="1"/>
</dbReference>
<gene>
    <name evidence="3" type="ORF">DWZ12_16610</name>
</gene>
<dbReference type="SUPFAM" id="SSF55797">
    <property type="entry name" value="PR-1-like"/>
    <property type="match status" value="1"/>
</dbReference>
<sequence length="205" mass="23190">MKKLKHLFCIALAAVFTMTSLAITPMETKADDDTIISVPITVQEEYDLAEDFYELLNQKRADAGKYKYILDDRLMDLAMERATQNCIYYSHKSMTYNTREYAALEGTYVDEYGSYEDFFKGQLFQENIAEGLADAQSTYTVWHGSSGHNAVMMDSSNFKYCGVGVVTYHGKREWVLVVSKAPVGNTIDKVSGSRTNTRTVRAKTK</sequence>
<comment type="caution">
    <text evidence="3">The sequence shown here is derived from an EMBL/GenBank/DDBJ whole genome shotgun (WGS) entry which is preliminary data.</text>
</comment>
<dbReference type="InterPro" id="IPR014044">
    <property type="entry name" value="CAP_dom"/>
</dbReference>
<protein>
    <submittedName>
        <fullName evidence="3">CAP domain-containing protein</fullName>
    </submittedName>
</protein>
<keyword evidence="1" id="KW-0732">Signal</keyword>
<dbReference type="EMBL" id="QRSS01000042">
    <property type="protein sequence ID" value="RGQ02129.1"/>
    <property type="molecule type" value="Genomic_DNA"/>
</dbReference>
<reference evidence="3 4" key="1">
    <citation type="submission" date="2018-08" db="EMBL/GenBank/DDBJ databases">
        <title>A genome reference for cultivated species of the human gut microbiota.</title>
        <authorList>
            <person name="Zou Y."/>
            <person name="Xue W."/>
            <person name="Luo G."/>
        </authorList>
    </citation>
    <scope>NUCLEOTIDE SEQUENCE [LARGE SCALE GENOMIC DNA]</scope>
    <source>
        <strain evidence="3 4">AF29-2BH</strain>
    </source>
</reference>
<name>A0A411ZH13_9FIRM</name>
<feature type="domain" description="SCP" evidence="2">
    <location>
        <begin position="54"/>
        <end position="176"/>
    </location>
</feature>
<evidence type="ECO:0000313" key="4">
    <source>
        <dbReference type="Proteomes" id="UP000283585"/>
    </source>
</evidence>
<feature type="chain" id="PRO_5039267910" evidence="1">
    <location>
        <begin position="23"/>
        <end position="205"/>
    </location>
</feature>
<evidence type="ECO:0000313" key="3">
    <source>
        <dbReference type="EMBL" id="RGQ02129.1"/>
    </source>
</evidence>
<dbReference type="RefSeq" id="WP_147334483.1">
    <property type="nucleotide sequence ID" value="NZ_QRSS01000042.1"/>
</dbReference>
<dbReference type="Proteomes" id="UP000283585">
    <property type="component" value="Unassembled WGS sequence"/>
</dbReference>
<dbReference type="Pfam" id="PF00188">
    <property type="entry name" value="CAP"/>
    <property type="match status" value="1"/>
</dbReference>
<evidence type="ECO:0000259" key="2">
    <source>
        <dbReference type="Pfam" id="PF00188"/>
    </source>
</evidence>
<feature type="signal peptide" evidence="1">
    <location>
        <begin position="1"/>
        <end position="22"/>
    </location>
</feature>
<evidence type="ECO:0000256" key="1">
    <source>
        <dbReference type="SAM" id="SignalP"/>
    </source>
</evidence>
<organism evidence="3 4">
    <name type="scientific">Blautia obeum</name>
    <dbReference type="NCBI Taxonomy" id="40520"/>
    <lineage>
        <taxon>Bacteria</taxon>
        <taxon>Bacillati</taxon>
        <taxon>Bacillota</taxon>
        <taxon>Clostridia</taxon>
        <taxon>Lachnospirales</taxon>
        <taxon>Lachnospiraceae</taxon>
        <taxon>Blautia</taxon>
    </lineage>
</organism>
<accession>A0A411ZH13</accession>
<dbReference type="CDD" id="cd05379">
    <property type="entry name" value="CAP_bacterial"/>
    <property type="match status" value="1"/>
</dbReference>
<dbReference type="InterPro" id="IPR035940">
    <property type="entry name" value="CAP_sf"/>
</dbReference>
<feature type="non-terminal residue" evidence="3">
    <location>
        <position position="205"/>
    </location>
</feature>
<dbReference type="AlphaFoldDB" id="A0A411ZH13"/>
<proteinExistence type="predicted"/>